<feature type="binding site" evidence="10">
    <location>
        <position position="159"/>
    </location>
    <ligand>
        <name>ATP</name>
        <dbReference type="ChEBI" id="CHEBI:30616"/>
    </ligand>
</feature>
<evidence type="ECO:0000256" key="8">
    <source>
        <dbReference type="ARBA" id="ARBA00047899"/>
    </source>
</evidence>
<dbReference type="EMBL" id="ML014150">
    <property type="protein sequence ID" value="RKP02186.1"/>
    <property type="molecule type" value="Genomic_DNA"/>
</dbReference>
<keyword evidence="7 10" id="KW-0067">ATP-binding</keyword>
<dbReference type="GO" id="GO:0005524">
    <property type="term" value="F:ATP binding"/>
    <property type="evidence" value="ECO:0007669"/>
    <property type="project" value="UniProtKB-UniRule"/>
</dbReference>
<evidence type="ECO:0000259" key="12">
    <source>
        <dbReference type="PROSITE" id="PS50011"/>
    </source>
</evidence>
<dbReference type="EMBL" id="ML009112">
    <property type="protein sequence ID" value="RKO98152.1"/>
    <property type="molecule type" value="Genomic_DNA"/>
</dbReference>
<dbReference type="GO" id="GO:0035556">
    <property type="term" value="P:intracellular signal transduction"/>
    <property type="evidence" value="ECO:0007669"/>
    <property type="project" value="TreeGrafter"/>
</dbReference>
<reference evidence="15" key="2">
    <citation type="submission" date="2018-04" db="EMBL/GenBank/DDBJ databases">
        <title>Leveraging single-cell genomics to expand the Fungal Tree of Life.</title>
        <authorList>
            <consortium name="DOE Joint Genome Institute"/>
            <person name="Ahrendt S.R."/>
            <person name="Quandt C.A."/>
            <person name="Ciobanu D."/>
            <person name="Clum A."/>
            <person name="Salamov A."/>
            <person name="Andreopoulos B."/>
            <person name="Cheng J.-F."/>
            <person name="Woyke T."/>
            <person name="Pelin A."/>
            <person name="Henrissat B."/>
            <person name="Benny G.L."/>
            <person name="Smith M.E."/>
            <person name="James T.Y."/>
            <person name="Grigoriev I.V."/>
        </authorList>
    </citation>
    <scope>NUCLEOTIDE SEQUENCE</scope>
    <source>
        <strain evidence="15">ATCC 52028</strain>
    </source>
</reference>
<evidence type="ECO:0000256" key="10">
    <source>
        <dbReference type="PROSITE-ProRule" id="PRU10141"/>
    </source>
</evidence>
<feature type="domain" description="AGC-kinase C-terminal" evidence="13">
    <location>
        <begin position="433"/>
        <end position="526"/>
    </location>
</feature>
<keyword evidence="3" id="KW-0597">Phosphoprotein</keyword>
<dbReference type="Proteomes" id="UP000268535">
    <property type="component" value="Unassembled WGS sequence"/>
</dbReference>
<dbReference type="GO" id="GO:0004674">
    <property type="term" value="F:protein serine/threonine kinase activity"/>
    <property type="evidence" value="ECO:0007669"/>
    <property type="project" value="UniProtKB-KW"/>
</dbReference>
<dbReference type="Pfam" id="PF00433">
    <property type="entry name" value="Pkinase_C"/>
    <property type="match status" value="1"/>
</dbReference>
<evidence type="ECO:0000256" key="3">
    <source>
        <dbReference type="ARBA" id="ARBA00022553"/>
    </source>
</evidence>
<evidence type="ECO:0000259" key="13">
    <source>
        <dbReference type="PROSITE" id="PS51285"/>
    </source>
</evidence>
<dbReference type="PROSITE" id="PS51285">
    <property type="entry name" value="AGC_KINASE_CTER"/>
    <property type="match status" value="1"/>
</dbReference>
<dbReference type="AlphaFoldDB" id="A0A4P9WZQ4"/>
<evidence type="ECO:0000256" key="7">
    <source>
        <dbReference type="ARBA" id="ARBA00022840"/>
    </source>
</evidence>
<gene>
    <name evidence="14" type="ORF">CAUPRSCDRAFT_5390</name>
    <name evidence="15" type="ORF">CXG81DRAFT_11111</name>
</gene>
<dbReference type="CDD" id="cd05600">
    <property type="entry name" value="STKc_Sid2p_like"/>
    <property type="match status" value="1"/>
</dbReference>
<dbReference type="SUPFAM" id="SSF56112">
    <property type="entry name" value="Protein kinase-like (PK-like)"/>
    <property type="match status" value="1"/>
</dbReference>
<comment type="catalytic activity">
    <reaction evidence="9">
        <text>L-seryl-[protein] + ATP = O-phospho-L-seryl-[protein] + ADP + H(+)</text>
        <dbReference type="Rhea" id="RHEA:17989"/>
        <dbReference type="Rhea" id="RHEA-COMP:9863"/>
        <dbReference type="Rhea" id="RHEA-COMP:11604"/>
        <dbReference type="ChEBI" id="CHEBI:15378"/>
        <dbReference type="ChEBI" id="CHEBI:29999"/>
        <dbReference type="ChEBI" id="CHEBI:30616"/>
        <dbReference type="ChEBI" id="CHEBI:83421"/>
        <dbReference type="ChEBI" id="CHEBI:456216"/>
        <dbReference type="EC" id="2.7.11.1"/>
    </reaction>
</comment>
<dbReference type="SMART" id="SM00133">
    <property type="entry name" value="S_TK_X"/>
    <property type="match status" value="1"/>
</dbReference>
<evidence type="ECO:0000256" key="4">
    <source>
        <dbReference type="ARBA" id="ARBA00022679"/>
    </source>
</evidence>
<dbReference type="InterPro" id="IPR050236">
    <property type="entry name" value="Ser_Thr_kinase_AGC"/>
</dbReference>
<evidence type="ECO:0000256" key="6">
    <source>
        <dbReference type="ARBA" id="ARBA00022777"/>
    </source>
</evidence>
<keyword evidence="5 10" id="KW-0547">Nucleotide-binding</keyword>
<feature type="compositionally biased region" description="Basic and acidic residues" evidence="11">
    <location>
        <begin position="486"/>
        <end position="496"/>
    </location>
</feature>
<comment type="catalytic activity">
    <reaction evidence="8">
        <text>L-threonyl-[protein] + ATP = O-phospho-L-threonyl-[protein] + ADP + H(+)</text>
        <dbReference type="Rhea" id="RHEA:46608"/>
        <dbReference type="Rhea" id="RHEA-COMP:11060"/>
        <dbReference type="Rhea" id="RHEA-COMP:11605"/>
        <dbReference type="ChEBI" id="CHEBI:15378"/>
        <dbReference type="ChEBI" id="CHEBI:30013"/>
        <dbReference type="ChEBI" id="CHEBI:30616"/>
        <dbReference type="ChEBI" id="CHEBI:61977"/>
        <dbReference type="ChEBI" id="CHEBI:456216"/>
        <dbReference type="EC" id="2.7.11.1"/>
    </reaction>
</comment>
<feature type="region of interest" description="Disordered" evidence="11">
    <location>
        <begin position="486"/>
        <end position="505"/>
    </location>
</feature>
<reference evidence="16 17" key="1">
    <citation type="journal article" date="2018" name="Nat. Microbiol.">
        <title>Leveraging single-cell genomics to expand the fungal tree of life.</title>
        <authorList>
            <person name="Ahrendt S.R."/>
            <person name="Quandt C.A."/>
            <person name="Ciobanu D."/>
            <person name="Clum A."/>
            <person name="Salamov A."/>
            <person name="Andreopoulos B."/>
            <person name="Cheng J.F."/>
            <person name="Woyke T."/>
            <person name="Pelin A."/>
            <person name="Henrissat B."/>
            <person name="Reynolds N.K."/>
            <person name="Benny G.L."/>
            <person name="Smith M.E."/>
            <person name="James T.Y."/>
            <person name="Grigoriev I.V."/>
        </authorList>
    </citation>
    <scope>NUCLEOTIDE SEQUENCE [LARGE SCALE GENOMIC DNA]</scope>
    <source>
        <strain evidence="16 17">ATCC 52028</strain>
    </source>
</reference>
<dbReference type="EC" id="2.7.11.1" evidence="1"/>
<evidence type="ECO:0000256" key="5">
    <source>
        <dbReference type="ARBA" id="ARBA00022741"/>
    </source>
</evidence>
<dbReference type="GO" id="GO:0007010">
    <property type="term" value="P:cytoskeleton organization"/>
    <property type="evidence" value="ECO:0007669"/>
    <property type="project" value="UniProtKB-ARBA"/>
</dbReference>
<keyword evidence="2" id="KW-0723">Serine/threonine-protein kinase</keyword>
<dbReference type="InterPro" id="IPR008271">
    <property type="entry name" value="Ser/Thr_kinase_AS"/>
</dbReference>
<organism evidence="14 16">
    <name type="scientific">Caulochytrium protostelioides</name>
    <dbReference type="NCBI Taxonomy" id="1555241"/>
    <lineage>
        <taxon>Eukaryota</taxon>
        <taxon>Fungi</taxon>
        <taxon>Fungi incertae sedis</taxon>
        <taxon>Chytridiomycota</taxon>
        <taxon>Chytridiomycota incertae sedis</taxon>
        <taxon>Chytridiomycetes</taxon>
        <taxon>Caulochytriales</taxon>
        <taxon>Caulochytriaceae</taxon>
        <taxon>Caulochytrium</taxon>
    </lineage>
</organism>
<dbReference type="InterPro" id="IPR011009">
    <property type="entry name" value="Kinase-like_dom_sf"/>
</dbReference>
<dbReference type="PROSITE" id="PS50011">
    <property type="entry name" value="PROTEIN_KINASE_DOM"/>
    <property type="match status" value="1"/>
</dbReference>
<sequence length="526" mass="59209">MHLGAPAHAENTPVAVADNTSLPLASASASAAPPATTLSPPGADTLRKCELSKLFFLDHYFDLLTYLDARKARLAAFKRDMAARTPPPSSGADVLATFEQEQEAAWRYFCGKERAHLRKRRTRLRLSNFELVRQIGQGGYGQVFLARKRDTDEWCAVKKMNKHLLHRLHEVQHILTERDILTRVGSPWLVKLLYAFQDMESVYLAMEYVPGGDMRTLLNNSGVLRQEHARLYVAEMLTAADQIHRLGYIHRDIKPENFLIDASGHLKLTDFGLSRGKLCAEEIAYLQARLETARQAPLVHRTVKERWQIYQSIQREEVRAFSLVGSPDYMAPEVLQDVGGRGYDHAVDYWSVGCILFECLAGFPPFAAASSDEVWRNVYHWETVLERPVYTGADAEFNFTDEAWDLVTRLLCHAPQRLAKLADVKPHAFFSGLPAQWEQLRADATNPLSRGVTPPFVPRVADPRDTRYFDNFEDPKDMAMYKEVHARQAAHKEKEGASASDGTPGAPRSAFIGFTFKHSGARSGSI</sequence>
<dbReference type="InterPro" id="IPR000719">
    <property type="entry name" value="Prot_kinase_dom"/>
</dbReference>
<evidence type="ECO:0000256" key="9">
    <source>
        <dbReference type="ARBA" id="ARBA00048679"/>
    </source>
</evidence>
<keyword evidence="4" id="KW-0808">Transferase</keyword>
<dbReference type="GO" id="GO:0005816">
    <property type="term" value="C:spindle pole body"/>
    <property type="evidence" value="ECO:0007669"/>
    <property type="project" value="TreeGrafter"/>
</dbReference>
<evidence type="ECO:0000256" key="2">
    <source>
        <dbReference type="ARBA" id="ARBA00022527"/>
    </source>
</evidence>
<name>A0A4P9WZQ4_9FUNG</name>
<dbReference type="InterPro" id="IPR000961">
    <property type="entry name" value="AGC-kinase_C"/>
</dbReference>
<feature type="domain" description="Protein kinase" evidence="12">
    <location>
        <begin position="129"/>
        <end position="430"/>
    </location>
</feature>
<dbReference type="STRING" id="1555241.A0A4P9WZQ4"/>
<dbReference type="Proteomes" id="UP000274922">
    <property type="component" value="Unassembled WGS sequence"/>
</dbReference>
<keyword evidence="17" id="KW-1185">Reference proteome</keyword>
<dbReference type="SMART" id="SM00220">
    <property type="entry name" value="S_TKc"/>
    <property type="match status" value="1"/>
</dbReference>
<dbReference type="Gene3D" id="1.10.510.10">
    <property type="entry name" value="Transferase(Phosphotransferase) domain 1"/>
    <property type="match status" value="1"/>
</dbReference>
<dbReference type="PROSITE" id="PS00107">
    <property type="entry name" value="PROTEIN_KINASE_ATP"/>
    <property type="match status" value="1"/>
</dbReference>
<dbReference type="PANTHER" id="PTHR24356">
    <property type="entry name" value="SERINE/THREONINE-PROTEIN KINASE"/>
    <property type="match status" value="1"/>
</dbReference>
<evidence type="ECO:0000313" key="14">
    <source>
        <dbReference type="EMBL" id="RKO98152.1"/>
    </source>
</evidence>
<dbReference type="Gene3D" id="3.30.200.20">
    <property type="entry name" value="Phosphorylase Kinase, domain 1"/>
    <property type="match status" value="1"/>
</dbReference>
<dbReference type="InterPro" id="IPR017441">
    <property type="entry name" value="Protein_kinase_ATP_BS"/>
</dbReference>
<keyword evidence="6 14" id="KW-0418">Kinase</keyword>
<evidence type="ECO:0000313" key="16">
    <source>
        <dbReference type="Proteomes" id="UP000268535"/>
    </source>
</evidence>
<evidence type="ECO:0000256" key="1">
    <source>
        <dbReference type="ARBA" id="ARBA00012513"/>
    </source>
</evidence>
<reference evidence="14" key="3">
    <citation type="submission" date="2018-08" db="EMBL/GenBank/DDBJ databases">
        <title>Leveraging single-cell genomics to expand the Fungal Tree of Life.</title>
        <authorList>
            <consortium name="DOE Joint Genome Institute"/>
            <person name="Ahrendt S.R."/>
            <person name="Quandt C.A."/>
            <person name="Ciobanu D."/>
            <person name="Clum A."/>
            <person name="Salamov A."/>
            <person name="Andreopoulos B."/>
            <person name="Cheng J.-F."/>
            <person name="Woyke T."/>
            <person name="Pelin A."/>
            <person name="Henrissat B."/>
            <person name="Reynolds N."/>
            <person name="Benny G.L."/>
            <person name="Smith M.E."/>
            <person name="James T.Y."/>
            <person name="Grigoriev I.V."/>
        </authorList>
    </citation>
    <scope>NUCLEOTIDE SEQUENCE</scope>
    <source>
        <strain evidence="14">ATCC 52028</strain>
    </source>
</reference>
<protein>
    <recommendedName>
        <fullName evidence="1">non-specific serine/threonine protein kinase</fullName>
        <ecNumber evidence="1">2.7.11.1</ecNumber>
    </recommendedName>
</protein>
<dbReference type="OrthoDB" id="18472at2759"/>
<accession>A0A4P9WZQ4</accession>
<evidence type="ECO:0000313" key="17">
    <source>
        <dbReference type="Proteomes" id="UP000274922"/>
    </source>
</evidence>
<dbReference type="InterPro" id="IPR017892">
    <property type="entry name" value="Pkinase_C"/>
</dbReference>
<dbReference type="Pfam" id="PF00069">
    <property type="entry name" value="Pkinase"/>
    <property type="match status" value="2"/>
</dbReference>
<evidence type="ECO:0000256" key="11">
    <source>
        <dbReference type="SAM" id="MobiDB-lite"/>
    </source>
</evidence>
<dbReference type="PROSITE" id="PS00108">
    <property type="entry name" value="PROTEIN_KINASE_ST"/>
    <property type="match status" value="1"/>
</dbReference>
<proteinExistence type="predicted"/>
<evidence type="ECO:0000313" key="15">
    <source>
        <dbReference type="EMBL" id="RKP02186.1"/>
    </source>
</evidence>
<dbReference type="FunFam" id="1.10.510.10:FF:000024">
    <property type="entry name" value="Probable serine/threonine-protein kinase cot-1"/>
    <property type="match status" value="1"/>
</dbReference>
<dbReference type="FunFam" id="3.30.200.20:FF:000109">
    <property type="entry name" value="Non-specific serine/threonine protein kinase"/>
    <property type="match status" value="1"/>
</dbReference>
<dbReference type="PANTHER" id="PTHR24356:SF417">
    <property type="entry name" value="CELL CYCLE PROTEIN KINASE DBF2-RELATED"/>
    <property type="match status" value="1"/>
</dbReference>